<evidence type="ECO:0000313" key="3">
    <source>
        <dbReference type="Proteomes" id="UP000271548"/>
    </source>
</evidence>
<keyword evidence="3" id="KW-1185">Reference proteome</keyword>
<organism evidence="2 3">
    <name type="scientific">Micromonospora musae</name>
    <dbReference type="NCBI Taxonomy" id="1894970"/>
    <lineage>
        <taxon>Bacteria</taxon>
        <taxon>Bacillati</taxon>
        <taxon>Actinomycetota</taxon>
        <taxon>Actinomycetes</taxon>
        <taxon>Micromonosporales</taxon>
        <taxon>Micromonosporaceae</taxon>
        <taxon>Micromonospora</taxon>
    </lineage>
</organism>
<evidence type="ECO:0000256" key="1">
    <source>
        <dbReference type="SAM" id="MobiDB-lite"/>
    </source>
</evidence>
<reference evidence="2 3" key="1">
    <citation type="submission" date="2018-09" db="EMBL/GenBank/DDBJ databases">
        <title>Micromonospora sp. nov. MS1-9, isolated from a root of Musa sp.</title>
        <authorList>
            <person name="Kuncharoen N."/>
            <person name="Kudo T."/>
            <person name="Ohkuma M."/>
            <person name="Yuki M."/>
            <person name="Tanasupawat S."/>
        </authorList>
    </citation>
    <scope>NUCLEOTIDE SEQUENCE [LARGE SCALE GENOMIC DNA]</scope>
    <source>
        <strain evidence="2 3">NGC1-4</strain>
    </source>
</reference>
<proteinExistence type="predicted"/>
<accession>A0ABX9QY03</accession>
<feature type="region of interest" description="Disordered" evidence="1">
    <location>
        <begin position="1"/>
        <end position="23"/>
    </location>
</feature>
<evidence type="ECO:0008006" key="4">
    <source>
        <dbReference type="Google" id="ProtNLM"/>
    </source>
</evidence>
<name>A0ABX9QY03_9ACTN</name>
<sequence>MTLTRPRIAPISGTPPCGPPTVDPRTGCTLTRYADVRAALAAPACRVPPARPGAAYTLDWLRGLVSRFSAPENHPARRSAGLAALAPLDPGELRAEAVRRTTDALDRADGRFDVPSALARRVPVGVLAARLGLADPVAAVEAVATIAAAYQPGADAAAVRRADGAVAVLVALAPPARRTNPIRCCGCRPGSR</sequence>
<dbReference type="RefSeq" id="WP_147437447.1">
    <property type="nucleotide sequence ID" value="NZ_RAZS01000011.1"/>
</dbReference>
<evidence type="ECO:0000313" key="2">
    <source>
        <dbReference type="EMBL" id="RKN15317.1"/>
    </source>
</evidence>
<dbReference type="Proteomes" id="UP000271548">
    <property type="component" value="Unassembled WGS sequence"/>
</dbReference>
<comment type="caution">
    <text evidence="2">The sequence shown here is derived from an EMBL/GenBank/DDBJ whole genome shotgun (WGS) entry which is preliminary data.</text>
</comment>
<protein>
    <recommendedName>
        <fullName evidence="4">Cytochrome P450</fullName>
    </recommendedName>
</protein>
<dbReference type="EMBL" id="RAZS01000011">
    <property type="protein sequence ID" value="RKN15317.1"/>
    <property type="molecule type" value="Genomic_DNA"/>
</dbReference>
<dbReference type="Gene3D" id="1.10.630.10">
    <property type="entry name" value="Cytochrome P450"/>
    <property type="match status" value="1"/>
</dbReference>
<gene>
    <name evidence="2" type="ORF">D7147_26060</name>
</gene>
<dbReference type="InterPro" id="IPR036396">
    <property type="entry name" value="Cyt_P450_sf"/>
</dbReference>